<dbReference type="InParanoid" id="T1HU80"/>
<comment type="subcellular location">
    <subcellularLocation>
        <location evidence="1">Membrane</location>
        <topology evidence="1">Multi-pass membrane protein</topology>
    </subcellularLocation>
</comment>
<proteinExistence type="predicted"/>
<evidence type="ECO:0000313" key="8">
    <source>
        <dbReference type="Proteomes" id="UP000015103"/>
    </source>
</evidence>
<dbReference type="GO" id="GO:0015179">
    <property type="term" value="F:L-amino acid transmembrane transporter activity"/>
    <property type="evidence" value="ECO:0007669"/>
    <property type="project" value="TreeGrafter"/>
</dbReference>
<keyword evidence="4 5" id="KW-0472">Membrane</keyword>
<evidence type="ECO:0000256" key="1">
    <source>
        <dbReference type="ARBA" id="ARBA00004141"/>
    </source>
</evidence>
<dbReference type="HOGENOM" id="CLU_009646_0_1_1"/>
<dbReference type="Proteomes" id="UP000015103">
    <property type="component" value="Unassembled WGS sequence"/>
</dbReference>
<feature type="domain" description="Amino acid transporter transmembrane" evidence="6">
    <location>
        <begin position="59"/>
        <end position="455"/>
    </location>
</feature>
<dbReference type="AlphaFoldDB" id="T1HU80"/>
<dbReference type="GO" id="GO:0005774">
    <property type="term" value="C:vacuolar membrane"/>
    <property type="evidence" value="ECO:0007669"/>
    <property type="project" value="TreeGrafter"/>
</dbReference>
<evidence type="ECO:0000256" key="5">
    <source>
        <dbReference type="SAM" id="Phobius"/>
    </source>
</evidence>
<dbReference type="EnsemblMetazoa" id="RPRC007600-RA">
    <property type="protein sequence ID" value="RPRC007600-PA"/>
    <property type="gene ID" value="RPRC007600"/>
</dbReference>
<sequence length="502" mass="55655">MTSNGTPAMTELETFLPQDGSKYKDGKYKLPTISKDLELCRDTWDPFKERKVEHPTTDCDTLTHLLKAALGTGILAMPFAFMNAGLSFGIFLTVLVSVVCTHCAYVLIKCAHTLYRRLRVSSMTFPDVGEVAFANGPPWGRKFAKLIRMAIIGGLFGAYFGTCSVYTVIIARNFQQVVEHYTETVYNDRLCISLLLVPLIILSWVPNLKYLAPISMVANFFMGFGLGITLYYLVWDLPAPSTMPQIGSIVDYPQFFSITIFAMEAIGVMMPLENNMKTPQHFLGICGVLNMGMSGVTLVYVLLGFLGYLKYGENTYATITLNLPTEEYAAQSVKILVALAVFCTYGLQYFVCLELVWDAVKDKFTKKKTFYEYVVRTILTFTTVAVAVAVPQIGPFLGLIGALCFSLLGIVIPALIEIVTYWDTGLGRCYWIVWKNILVGTFGLLALGFGSYTSIVDIISEYLGEPEPMVIPPYVMSEVNKTVHDAFVLVNSTLLGRNGTTP</sequence>
<dbReference type="PANTHER" id="PTHR22950">
    <property type="entry name" value="AMINO ACID TRANSPORTER"/>
    <property type="match status" value="1"/>
</dbReference>
<feature type="transmembrane region" description="Helical" evidence="5">
    <location>
        <begin position="284"/>
        <end position="308"/>
    </location>
</feature>
<protein>
    <submittedName>
        <fullName evidence="7">Amino acid transporter transmembrane domain-containing protein</fullName>
    </submittedName>
</protein>
<evidence type="ECO:0000256" key="3">
    <source>
        <dbReference type="ARBA" id="ARBA00022989"/>
    </source>
</evidence>
<feature type="transmembrane region" description="Helical" evidence="5">
    <location>
        <begin position="373"/>
        <end position="390"/>
    </location>
</feature>
<keyword evidence="3 5" id="KW-1133">Transmembrane helix</keyword>
<feature type="transmembrane region" description="Helical" evidence="5">
    <location>
        <begin position="328"/>
        <end position="352"/>
    </location>
</feature>
<evidence type="ECO:0000259" key="6">
    <source>
        <dbReference type="Pfam" id="PF01490"/>
    </source>
</evidence>
<dbReference type="GeneID" id="141449832"/>
<dbReference type="eggNOG" id="KOG1304">
    <property type="taxonomic scope" value="Eukaryota"/>
</dbReference>
<dbReference type="RefSeq" id="XP_073975771.1">
    <property type="nucleotide sequence ID" value="XM_074119670.1"/>
</dbReference>
<evidence type="ECO:0000256" key="4">
    <source>
        <dbReference type="ARBA" id="ARBA00023136"/>
    </source>
</evidence>
<dbReference type="EMBL" id="ACPB03000717">
    <property type="status" value="NOT_ANNOTATED_CDS"/>
    <property type="molecule type" value="Genomic_DNA"/>
</dbReference>
<keyword evidence="2 5" id="KW-0812">Transmembrane</keyword>
<dbReference type="PANTHER" id="PTHR22950:SF154">
    <property type="entry name" value="PROTON-COUPLED AMINO ACID TRANSPORTER-LIKE PROTEIN PATHETIC"/>
    <property type="match status" value="1"/>
</dbReference>
<keyword evidence="8" id="KW-1185">Reference proteome</keyword>
<dbReference type="InterPro" id="IPR013057">
    <property type="entry name" value="AA_transpt_TM"/>
</dbReference>
<organism evidence="7 8">
    <name type="scientific">Rhodnius prolixus</name>
    <name type="common">Triatomid bug</name>
    <dbReference type="NCBI Taxonomy" id="13249"/>
    <lineage>
        <taxon>Eukaryota</taxon>
        <taxon>Metazoa</taxon>
        <taxon>Ecdysozoa</taxon>
        <taxon>Arthropoda</taxon>
        <taxon>Hexapoda</taxon>
        <taxon>Insecta</taxon>
        <taxon>Pterygota</taxon>
        <taxon>Neoptera</taxon>
        <taxon>Paraneoptera</taxon>
        <taxon>Hemiptera</taxon>
        <taxon>Heteroptera</taxon>
        <taxon>Panheteroptera</taxon>
        <taxon>Cimicomorpha</taxon>
        <taxon>Reduviidae</taxon>
        <taxon>Triatominae</taxon>
        <taxon>Rhodnius</taxon>
    </lineage>
</organism>
<feature type="transmembrane region" description="Helical" evidence="5">
    <location>
        <begin position="396"/>
        <end position="416"/>
    </location>
</feature>
<feature type="transmembrane region" description="Helical" evidence="5">
    <location>
        <begin position="86"/>
        <end position="108"/>
    </location>
</feature>
<dbReference type="RefSeq" id="XP_073975772.1">
    <property type="nucleotide sequence ID" value="XM_074119671.1"/>
</dbReference>
<reference evidence="7" key="1">
    <citation type="submission" date="2015-05" db="UniProtKB">
        <authorList>
            <consortium name="EnsemblMetazoa"/>
        </authorList>
    </citation>
    <scope>IDENTIFICATION</scope>
</reference>
<feature type="transmembrane region" description="Helical" evidence="5">
    <location>
        <begin position="217"/>
        <end position="235"/>
    </location>
</feature>
<feature type="transmembrane region" description="Helical" evidence="5">
    <location>
        <begin position="186"/>
        <end position="205"/>
    </location>
</feature>
<dbReference type="FunCoup" id="T1HU80">
    <property type="interactions" value="94"/>
</dbReference>
<evidence type="ECO:0000313" key="7">
    <source>
        <dbReference type="EnsemblMetazoa" id="RPRC007600-PA"/>
    </source>
</evidence>
<dbReference type="STRING" id="13249.T1HU80"/>
<evidence type="ECO:0000256" key="2">
    <source>
        <dbReference type="ARBA" id="ARBA00022692"/>
    </source>
</evidence>
<accession>T1HU80</accession>
<name>T1HU80_RHOPR</name>
<dbReference type="VEuPathDB" id="VectorBase:RPRC007600"/>
<feature type="transmembrane region" description="Helical" evidence="5">
    <location>
        <begin position="437"/>
        <end position="459"/>
    </location>
</feature>
<dbReference type="Pfam" id="PF01490">
    <property type="entry name" value="Aa_trans"/>
    <property type="match status" value="1"/>
</dbReference>
<feature type="transmembrane region" description="Helical" evidence="5">
    <location>
        <begin position="255"/>
        <end position="272"/>
    </location>
</feature>
<feature type="transmembrane region" description="Helical" evidence="5">
    <location>
        <begin position="150"/>
        <end position="174"/>
    </location>
</feature>